<feature type="non-terminal residue" evidence="2">
    <location>
        <position position="1"/>
    </location>
</feature>
<feature type="compositionally biased region" description="Low complexity" evidence="1">
    <location>
        <begin position="1"/>
        <end position="17"/>
    </location>
</feature>
<keyword evidence="3" id="KW-1185">Reference proteome</keyword>
<sequence>PPANQAGRAPEAPAPAGAVPPTPAGPQQLSAAKAQALQEVETALTAAREAQRSGDFAQYGEALQRLNDAMTEYNSAR</sequence>
<organism evidence="2 3">
    <name type="scientific">[Mycobacterium] manitobense</name>
    <dbReference type="NCBI Taxonomy" id="190147"/>
    <lineage>
        <taxon>Bacteria</taxon>
        <taxon>Bacillati</taxon>
        <taxon>Actinomycetota</taxon>
        <taxon>Actinomycetes</taxon>
        <taxon>Mycobacteriales</taxon>
        <taxon>Mycobacteriaceae</taxon>
        <taxon>Mycolicibacterium</taxon>
    </lineage>
</organism>
<feature type="compositionally biased region" description="Low complexity" evidence="1">
    <location>
        <begin position="25"/>
        <end position="36"/>
    </location>
</feature>
<reference evidence="2" key="1">
    <citation type="submission" date="2020-07" db="EMBL/GenBank/DDBJ databases">
        <authorList>
            <person name="Pettersson B.M.F."/>
            <person name="Behra P.R.K."/>
            <person name="Ramesh M."/>
            <person name="Das S."/>
            <person name="Dasgupta S."/>
            <person name="Kirsebom L.A."/>
        </authorList>
    </citation>
    <scope>NUCLEOTIDE SEQUENCE</scope>
    <source>
        <strain evidence="2">DSM 44615</strain>
    </source>
</reference>
<feature type="region of interest" description="Disordered" evidence="1">
    <location>
        <begin position="1"/>
        <end position="36"/>
    </location>
</feature>
<evidence type="ECO:0000313" key="3">
    <source>
        <dbReference type="Proteomes" id="UP001140293"/>
    </source>
</evidence>
<evidence type="ECO:0000313" key="2">
    <source>
        <dbReference type="EMBL" id="MCV7173737.1"/>
    </source>
</evidence>
<proteinExistence type="predicted"/>
<accession>A0A9X2YFX4</accession>
<dbReference type="EMBL" id="JACKSJ010000250">
    <property type="protein sequence ID" value="MCV7173737.1"/>
    <property type="molecule type" value="Genomic_DNA"/>
</dbReference>
<dbReference type="AlphaFoldDB" id="A0A9X2YFX4"/>
<evidence type="ECO:0000256" key="1">
    <source>
        <dbReference type="SAM" id="MobiDB-lite"/>
    </source>
</evidence>
<name>A0A9X2YFX4_9MYCO</name>
<dbReference type="RefSeq" id="WP_264015906.1">
    <property type="nucleotide sequence ID" value="NZ_JACKSJ010000250.1"/>
</dbReference>
<comment type="caution">
    <text evidence="2">The sequence shown here is derived from an EMBL/GenBank/DDBJ whole genome shotgun (WGS) entry which is preliminary data.</text>
</comment>
<gene>
    <name evidence="2" type="ORF">H7I41_27825</name>
</gene>
<reference evidence="2" key="2">
    <citation type="journal article" date="2022" name="BMC Genomics">
        <title>Comparative genome analysis of mycobacteria focusing on tRNA and non-coding RNA.</title>
        <authorList>
            <person name="Behra P.R.K."/>
            <person name="Pettersson B.M.F."/>
            <person name="Ramesh M."/>
            <person name="Das S."/>
            <person name="Dasgupta S."/>
            <person name="Kirsebom L.A."/>
        </authorList>
    </citation>
    <scope>NUCLEOTIDE SEQUENCE</scope>
    <source>
        <strain evidence="2">DSM 44615</strain>
    </source>
</reference>
<dbReference type="Proteomes" id="UP001140293">
    <property type="component" value="Unassembled WGS sequence"/>
</dbReference>
<protein>
    <submittedName>
        <fullName evidence="2">Uncharacterized protein</fullName>
    </submittedName>
</protein>